<evidence type="ECO:0000313" key="3">
    <source>
        <dbReference type="Proteomes" id="UP000050417"/>
    </source>
</evidence>
<reference evidence="2 3" key="1">
    <citation type="submission" date="2015-07" db="EMBL/GenBank/DDBJ databases">
        <title>Genome sequence of Ornatilinea apprima DSM 23815.</title>
        <authorList>
            <person name="Hemp J."/>
            <person name="Ward L.M."/>
            <person name="Pace L.A."/>
            <person name="Fischer W.W."/>
        </authorList>
    </citation>
    <scope>NUCLEOTIDE SEQUENCE [LARGE SCALE GENOMIC DNA]</scope>
    <source>
        <strain evidence="2 3">P3M-1</strain>
    </source>
</reference>
<gene>
    <name evidence="2" type="ORF">ADN00_18740</name>
</gene>
<dbReference type="STRING" id="1134406.ADN00_18740"/>
<keyword evidence="3" id="KW-1185">Reference proteome</keyword>
<accession>A0A0N8GKM1</accession>
<dbReference type="Proteomes" id="UP000050417">
    <property type="component" value="Unassembled WGS sequence"/>
</dbReference>
<name>A0A0N8GKM1_9CHLR</name>
<dbReference type="EMBL" id="LGCL01000045">
    <property type="protein sequence ID" value="KPL70082.1"/>
    <property type="molecule type" value="Genomic_DNA"/>
</dbReference>
<evidence type="ECO:0000256" key="1">
    <source>
        <dbReference type="SAM" id="MobiDB-lite"/>
    </source>
</evidence>
<evidence type="ECO:0000313" key="2">
    <source>
        <dbReference type="EMBL" id="KPL70082.1"/>
    </source>
</evidence>
<protein>
    <submittedName>
        <fullName evidence="2">Uncharacterized protein</fullName>
    </submittedName>
</protein>
<sequence>MASFSIEHLIIQLYKGVCGCVKKVKKLVGARGFDVTPRWGAAACKQKEPHNETLCIHWSGREDLMSPLDGERRPANKKSLTMRLFAFTGRGERIRTSGLLHPMPKGEKRDLKQPYTPKMGGYCP</sequence>
<comment type="caution">
    <text evidence="2">The sequence shown here is derived from an EMBL/GenBank/DDBJ whole genome shotgun (WGS) entry which is preliminary data.</text>
</comment>
<proteinExistence type="predicted"/>
<organism evidence="2 3">
    <name type="scientific">Ornatilinea apprima</name>
    <dbReference type="NCBI Taxonomy" id="1134406"/>
    <lineage>
        <taxon>Bacteria</taxon>
        <taxon>Bacillati</taxon>
        <taxon>Chloroflexota</taxon>
        <taxon>Anaerolineae</taxon>
        <taxon>Anaerolineales</taxon>
        <taxon>Anaerolineaceae</taxon>
        <taxon>Ornatilinea</taxon>
    </lineage>
</organism>
<feature type="region of interest" description="Disordered" evidence="1">
    <location>
        <begin position="96"/>
        <end position="124"/>
    </location>
</feature>
<dbReference type="AlphaFoldDB" id="A0A0N8GKM1"/>